<proteinExistence type="predicted"/>
<reference evidence="2" key="1">
    <citation type="submission" date="2022-11" db="UniProtKB">
        <authorList>
            <consortium name="WormBaseParasite"/>
        </authorList>
    </citation>
    <scope>IDENTIFICATION</scope>
</reference>
<accession>A0A915HV15</accession>
<organism evidence="1 2">
    <name type="scientific">Romanomermis culicivorax</name>
    <name type="common">Nematode worm</name>
    <dbReference type="NCBI Taxonomy" id="13658"/>
    <lineage>
        <taxon>Eukaryota</taxon>
        <taxon>Metazoa</taxon>
        <taxon>Ecdysozoa</taxon>
        <taxon>Nematoda</taxon>
        <taxon>Enoplea</taxon>
        <taxon>Dorylaimia</taxon>
        <taxon>Mermithida</taxon>
        <taxon>Mermithoidea</taxon>
        <taxon>Mermithidae</taxon>
        <taxon>Romanomermis</taxon>
    </lineage>
</organism>
<sequence length="83" mass="9142">MDHKRIQQCCKRNRLNDNCLPLCSYAVAAADVYAKAGVVPSHHCKFAQYHGANRSYCNAQILAILLLGPKNDYACSRSTGTGR</sequence>
<dbReference type="Proteomes" id="UP000887565">
    <property type="component" value="Unplaced"/>
</dbReference>
<dbReference type="AlphaFoldDB" id="A0A915HV15"/>
<evidence type="ECO:0000313" key="1">
    <source>
        <dbReference type="Proteomes" id="UP000887565"/>
    </source>
</evidence>
<name>A0A915HV15_ROMCU</name>
<dbReference type="WBParaSite" id="nRc.2.0.1.t05739-RA">
    <property type="protein sequence ID" value="nRc.2.0.1.t05739-RA"/>
    <property type="gene ID" value="nRc.2.0.1.g05739"/>
</dbReference>
<evidence type="ECO:0000313" key="2">
    <source>
        <dbReference type="WBParaSite" id="nRc.2.0.1.t05739-RA"/>
    </source>
</evidence>
<keyword evidence="1" id="KW-1185">Reference proteome</keyword>
<protein>
    <submittedName>
        <fullName evidence="2">Uncharacterized protein</fullName>
    </submittedName>
</protein>